<feature type="transmembrane region" description="Helical" evidence="11">
    <location>
        <begin position="272"/>
        <end position="292"/>
    </location>
</feature>
<evidence type="ECO:0000256" key="9">
    <source>
        <dbReference type="ARBA" id="ARBA00037295"/>
    </source>
</evidence>
<evidence type="ECO:0000256" key="10">
    <source>
        <dbReference type="ARBA" id="ARBA00039918"/>
    </source>
</evidence>
<evidence type="ECO:0000256" key="1">
    <source>
        <dbReference type="ARBA" id="ARBA00004651"/>
    </source>
</evidence>
<feature type="transmembrane region" description="Helical" evidence="11">
    <location>
        <begin position="238"/>
        <end position="260"/>
    </location>
</feature>
<evidence type="ECO:0000256" key="6">
    <source>
        <dbReference type="ARBA" id="ARBA00022847"/>
    </source>
</evidence>
<dbReference type="EMBL" id="LT559118">
    <property type="protein sequence ID" value="SBO91824.1"/>
    <property type="molecule type" value="Genomic_DNA"/>
</dbReference>
<evidence type="ECO:0000256" key="8">
    <source>
        <dbReference type="ARBA" id="ARBA00023136"/>
    </source>
</evidence>
<keyword evidence="8 11" id="KW-0472">Membrane</keyword>
<dbReference type="InterPro" id="IPR011701">
    <property type="entry name" value="MFS"/>
</dbReference>
<organism evidence="13">
    <name type="scientific">Nonomuraea gerenzanensis</name>
    <dbReference type="NCBI Taxonomy" id="93944"/>
    <lineage>
        <taxon>Bacteria</taxon>
        <taxon>Bacillati</taxon>
        <taxon>Actinomycetota</taxon>
        <taxon>Actinomycetes</taxon>
        <taxon>Streptosporangiales</taxon>
        <taxon>Streptosporangiaceae</taxon>
        <taxon>Nonomuraea</taxon>
    </lineage>
</organism>
<feature type="transmembrane region" description="Helical" evidence="11">
    <location>
        <begin position="49"/>
        <end position="73"/>
    </location>
</feature>
<feature type="transmembrane region" description="Helical" evidence="11">
    <location>
        <begin position="367"/>
        <end position="386"/>
    </location>
</feature>
<evidence type="ECO:0000256" key="4">
    <source>
        <dbReference type="ARBA" id="ARBA00022475"/>
    </source>
</evidence>
<evidence type="ECO:0000256" key="11">
    <source>
        <dbReference type="SAM" id="Phobius"/>
    </source>
</evidence>
<evidence type="ECO:0000313" key="13">
    <source>
        <dbReference type="EMBL" id="SBO91824.1"/>
    </source>
</evidence>
<accession>A0A1M4DZ44</accession>
<feature type="domain" description="Major facilitator superfamily (MFS) profile" evidence="12">
    <location>
        <begin position="12"/>
        <end position="425"/>
    </location>
</feature>
<dbReference type="GO" id="GO:0015293">
    <property type="term" value="F:symporter activity"/>
    <property type="evidence" value="ECO:0007669"/>
    <property type="project" value="UniProtKB-KW"/>
</dbReference>
<dbReference type="AlphaFoldDB" id="A0A1M4DZ44"/>
<gene>
    <name evidence="13" type="ORF">BN4615_P1338</name>
</gene>
<comment type="similarity">
    <text evidence="2">Belongs to the major facilitator superfamily. Metabolite:H+ Symporter (MHS) family (TC 2.A.1.6) family.</text>
</comment>
<proteinExistence type="inferred from homology"/>
<dbReference type="CDD" id="cd17369">
    <property type="entry name" value="MFS_ShiA_like"/>
    <property type="match status" value="1"/>
</dbReference>
<sequence length="432" mass="46149">MTPDNQQPIRQVVLASFIGTTIEWYDFFIYGTAAALIFNELFFPTFSDIAGTLAAFAVFGAGFVVRPLGGIVFGHFGDRLGRKSMLVLSLFIMGAATFLIGLLPTYDSLGVLAPILLVVLRLLQGFAVGGEWGGAVLMAVEHSPKDRRGYHGSWPQSGAPAGLVLASAAFALVSLLPKDDFASWGWRVPFLCSVVLLLVGLVIRLRLAETPDFEKVKQSGGQARLPVVEAIRRHPRNLLLAFGACIAPFLQFYLFGTYILTYATTELKIERGTVLLIVSIAAALEVITIPAFAALSDRIGRRKVFLAGTIAYVLYAYPFFLLIDTGSPLVLAVATILGLSVIHPAMYGPLAALFADMFSARVRYSGASLGYQIGGMLGGGFAPMILTSLQAAAGSAILGIPPYMIVAGLITIVATYLATRATTTQEARTVEV</sequence>
<feature type="transmembrane region" description="Helical" evidence="11">
    <location>
        <begin position="112"/>
        <end position="137"/>
    </location>
</feature>
<reference evidence="13" key="1">
    <citation type="submission" date="2016-04" db="EMBL/GenBank/DDBJ databases">
        <authorList>
            <person name="Evans L.H."/>
            <person name="Alamgir A."/>
            <person name="Owens N."/>
            <person name="Weber N.D."/>
            <person name="Virtaneva K."/>
            <person name="Barbian K."/>
            <person name="Babar A."/>
            <person name="Rosenke K."/>
        </authorList>
    </citation>
    <scope>NUCLEOTIDE SEQUENCE</scope>
    <source>
        <strain evidence="13">Nono1</strain>
    </source>
</reference>
<feature type="transmembrane region" description="Helical" evidence="11">
    <location>
        <begin position="392"/>
        <end position="418"/>
    </location>
</feature>
<feature type="transmembrane region" description="Helical" evidence="11">
    <location>
        <begin position="85"/>
        <end position="106"/>
    </location>
</feature>
<evidence type="ECO:0000256" key="5">
    <source>
        <dbReference type="ARBA" id="ARBA00022692"/>
    </source>
</evidence>
<feature type="transmembrane region" description="Helical" evidence="11">
    <location>
        <begin position="188"/>
        <end position="207"/>
    </location>
</feature>
<dbReference type="Pfam" id="PF07690">
    <property type="entry name" value="MFS_1"/>
    <property type="match status" value="1"/>
</dbReference>
<keyword evidence="6" id="KW-0769">Symport</keyword>
<feature type="transmembrane region" description="Helical" evidence="11">
    <location>
        <begin position="304"/>
        <end position="323"/>
    </location>
</feature>
<dbReference type="RefSeq" id="WP_225271168.1">
    <property type="nucleotide sequence ID" value="NZ_CP084058.1"/>
</dbReference>
<dbReference type="InterPro" id="IPR020846">
    <property type="entry name" value="MFS_dom"/>
</dbReference>
<evidence type="ECO:0000256" key="3">
    <source>
        <dbReference type="ARBA" id="ARBA00022448"/>
    </source>
</evidence>
<evidence type="ECO:0000259" key="12">
    <source>
        <dbReference type="PROSITE" id="PS50850"/>
    </source>
</evidence>
<dbReference type="InterPro" id="IPR036259">
    <property type="entry name" value="MFS_trans_sf"/>
</dbReference>
<keyword evidence="7 11" id="KW-1133">Transmembrane helix</keyword>
<name>A0A1M4DZ44_9ACTN</name>
<feature type="transmembrane region" description="Helical" evidence="11">
    <location>
        <begin position="12"/>
        <end position="37"/>
    </location>
</feature>
<evidence type="ECO:0000256" key="7">
    <source>
        <dbReference type="ARBA" id="ARBA00022989"/>
    </source>
</evidence>
<dbReference type="GO" id="GO:0005886">
    <property type="term" value="C:plasma membrane"/>
    <property type="evidence" value="ECO:0007669"/>
    <property type="project" value="UniProtKB-SubCell"/>
</dbReference>
<keyword evidence="3" id="KW-0813">Transport</keyword>
<feature type="transmembrane region" description="Helical" evidence="11">
    <location>
        <begin position="158"/>
        <end position="176"/>
    </location>
</feature>
<comment type="subcellular location">
    <subcellularLocation>
        <location evidence="1">Cell membrane</location>
        <topology evidence="1">Multi-pass membrane protein</topology>
    </subcellularLocation>
</comment>
<dbReference type="PANTHER" id="PTHR43045">
    <property type="entry name" value="SHIKIMATE TRANSPORTER"/>
    <property type="match status" value="1"/>
</dbReference>
<dbReference type="PROSITE" id="PS50850">
    <property type="entry name" value="MFS"/>
    <property type="match status" value="1"/>
</dbReference>
<dbReference type="PANTHER" id="PTHR43045:SF1">
    <property type="entry name" value="SHIKIMATE TRANSPORTER"/>
    <property type="match status" value="1"/>
</dbReference>
<comment type="function">
    <text evidence="9">May be a proton symporter involved in the uptake of osmolytes such as proline and glycine betaine.</text>
</comment>
<dbReference type="FunFam" id="1.20.1250.20:FF:000001">
    <property type="entry name" value="Dicarboxylate MFS transporter"/>
    <property type="match status" value="1"/>
</dbReference>
<protein>
    <recommendedName>
        <fullName evidence="10">Putative proline/betaine transporter</fullName>
    </recommendedName>
</protein>
<feature type="transmembrane region" description="Helical" evidence="11">
    <location>
        <begin position="329"/>
        <end position="355"/>
    </location>
</feature>
<keyword evidence="5 11" id="KW-0812">Transmembrane</keyword>
<dbReference type="Gene3D" id="1.20.1250.20">
    <property type="entry name" value="MFS general substrate transporter like domains"/>
    <property type="match status" value="2"/>
</dbReference>
<keyword evidence="4" id="KW-1003">Cell membrane</keyword>
<evidence type="ECO:0000256" key="2">
    <source>
        <dbReference type="ARBA" id="ARBA00008240"/>
    </source>
</evidence>
<dbReference type="SUPFAM" id="SSF103473">
    <property type="entry name" value="MFS general substrate transporter"/>
    <property type="match status" value="1"/>
</dbReference>